<evidence type="ECO:0000259" key="4">
    <source>
        <dbReference type="PROSITE" id="PS50043"/>
    </source>
</evidence>
<name>A0A1V0RRF3_9RHOB</name>
<dbReference type="Proteomes" id="UP000192273">
    <property type="component" value="Chromosome"/>
</dbReference>
<proteinExistence type="predicted"/>
<evidence type="ECO:0000313" key="6">
    <source>
        <dbReference type="EMBL" id="ARE84350.1"/>
    </source>
</evidence>
<evidence type="ECO:0000256" key="3">
    <source>
        <dbReference type="PROSITE-ProRule" id="PRU00169"/>
    </source>
</evidence>
<evidence type="ECO:0000256" key="1">
    <source>
        <dbReference type="ARBA" id="ARBA00022553"/>
    </source>
</evidence>
<dbReference type="InterPro" id="IPR000792">
    <property type="entry name" value="Tscrpt_reg_LuxR_C"/>
</dbReference>
<evidence type="ECO:0000256" key="2">
    <source>
        <dbReference type="ARBA" id="ARBA00023125"/>
    </source>
</evidence>
<keyword evidence="7" id="KW-1185">Reference proteome</keyword>
<feature type="domain" description="HTH luxR-type" evidence="4">
    <location>
        <begin position="149"/>
        <end position="214"/>
    </location>
</feature>
<feature type="modified residue" description="4-aspartylphosphate" evidence="3">
    <location>
        <position position="57"/>
    </location>
</feature>
<dbReference type="GO" id="GO:0006355">
    <property type="term" value="P:regulation of DNA-templated transcription"/>
    <property type="evidence" value="ECO:0007669"/>
    <property type="project" value="InterPro"/>
</dbReference>
<dbReference type="PANTHER" id="PTHR43214">
    <property type="entry name" value="TWO-COMPONENT RESPONSE REGULATOR"/>
    <property type="match status" value="1"/>
</dbReference>
<dbReference type="Pfam" id="PF00072">
    <property type="entry name" value="Response_reg"/>
    <property type="match status" value="1"/>
</dbReference>
<dbReference type="SMART" id="SM00421">
    <property type="entry name" value="HTH_LUXR"/>
    <property type="match status" value="1"/>
</dbReference>
<dbReference type="EMBL" id="CP020474">
    <property type="protein sequence ID" value="ARE84350.1"/>
    <property type="molecule type" value="Genomic_DNA"/>
</dbReference>
<dbReference type="PROSITE" id="PS50043">
    <property type="entry name" value="HTH_LUXR_2"/>
    <property type="match status" value="1"/>
</dbReference>
<evidence type="ECO:0000259" key="5">
    <source>
        <dbReference type="PROSITE" id="PS50110"/>
    </source>
</evidence>
<gene>
    <name evidence="6" type="primary">degU</name>
    <name evidence="6" type="ORF">ROSMUCSMR3_02883</name>
</gene>
<dbReference type="Pfam" id="PF00196">
    <property type="entry name" value="GerE"/>
    <property type="match status" value="1"/>
</dbReference>
<dbReference type="InterPro" id="IPR001789">
    <property type="entry name" value="Sig_transdc_resp-reg_receiver"/>
</dbReference>
<dbReference type="InterPro" id="IPR039420">
    <property type="entry name" value="WalR-like"/>
</dbReference>
<protein>
    <submittedName>
        <fullName evidence="6">Transcriptional regulatory protein DegU</fullName>
    </submittedName>
</protein>
<sequence length="215" mass="23037">MTERIRIVIADDHPLFRGGVIRSLQEDGGFDVLAECTGADEAVAATGQVLPDLALLDISMPGNGLTAAERISEQFPTVRIVMLTVSEQDDDLLRALKAGASGYVLKGVAVETLIEALRSVYAGGSFISPGLAGKVLSAMGAGKTRGTRSADPISDLTHREEQILRLVARGASNREIGDELGLREATVKHYMSYILQKLHVRNRVEAALMAREKGL</sequence>
<dbReference type="InterPro" id="IPR058245">
    <property type="entry name" value="NreC/VraR/RcsB-like_REC"/>
</dbReference>
<dbReference type="PRINTS" id="PR00038">
    <property type="entry name" value="HTHLUXR"/>
</dbReference>
<dbReference type="AlphaFoldDB" id="A0A1V0RRF3"/>
<dbReference type="PROSITE" id="PS50110">
    <property type="entry name" value="RESPONSE_REGULATORY"/>
    <property type="match status" value="1"/>
</dbReference>
<dbReference type="OrthoDB" id="3679796at2"/>
<dbReference type="SMART" id="SM00448">
    <property type="entry name" value="REC"/>
    <property type="match status" value="1"/>
</dbReference>
<dbReference type="CDD" id="cd17535">
    <property type="entry name" value="REC_NarL-like"/>
    <property type="match status" value="1"/>
</dbReference>
<dbReference type="KEGG" id="rmm:ROSMUCSMR3_02883"/>
<dbReference type="SUPFAM" id="SSF46894">
    <property type="entry name" value="C-terminal effector domain of the bipartite response regulators"/>
    <property type="match status" value="1"/>
</dbReference>
<keyword evidence="2" id="KW-0238">DNA-binding</keyword>
<dbReference type="SUPFAM" id="SSF52172">
    <property type="entry name" value="CheY-like"/>
    <property type="match status" value="1"/>
</dbReference>
<dbReference type="RefSeq" id="WP_081507735.1">
    <property type="nucleotide sequence ID" value="NZ_CP020474.1"/>
</dbReference>
<reference evidence="6 7" key="1">
    <citation type="submission" date="2017-03" db="EMBL/GenBank/DDBJ databases">
        <title>Genome Sequence of Roseovarius mucosus strain SMR3 Isolated from a culture of the Diatom Skeletonema marinoi.</title>
        <authorList>
            <person name="Topel M."/>
            <person name="Pinder M."/>
            <person name="Johansson O.N."/>
            <person name="Kourtchenko O."/>
            <person name="Godhe A."/>
            <person name="Clarke A.K."/>
        </authorList>
    </citation>
    <scope>NUCLEOTIDE SEQUENCE [LARGE SCALE GENOMIC DNA]</scope>
    <source>
        <strain evidence="6 7">SMR3</strain>
    </source>
</reference>
<organism evidence="6 7">
    <name type="scientific">Roseovarius mucosus</name>
    <dbReference type="NCBI Taxonomy" id="215743"/>
    <lineage>
        <taxon>Bacteria</taxon>
        <taxon>Pseudomonadati</taxon>
        <taxon>Pseudomonadota</taxon>
        <taxon>Alphaproteobacteria</taxon>
        <taxon>Rhodobacterales</taxon>
        <taxon>Roseobacteraceae</taxon>
        <taxon>Roseovarius</taxon>
    </lineage>
</organism>
<accession>A0A1V0RRF3</accession>
<dbReference type="CDD" id="cd06170">
    <property type="entry name" value="LuxR_C_like"/>
    <property type="match status" value="1"/>
</dbReference>
<evidence type="ECO:0000313" key="7">
    <source>
        <dbReference type="Proteomes" id="UP000192273"/>
    </source>
</evidence>
<dbReference type="GO" id="GO:0003677">
    <property type="term" value="F:DNA binding"/>
    <property type="evidence" value="ECO:0007669"/>
    <property type="project" value="UniProtKB-KW"/>
</dbReference>
<keyword evidence="1 3" id="KW-0597">Phosphoprotein</keyword>
<dbReference type="InterPro" id="IPR016032">
    <property type="entry name" value="Sig_transdc_resp-reg_C-effctor"/>
</dbReference>
<dbReference type="GO" id="GO:0000160">
    <property type="term" value="P:phosphorelay signal transduction system"/>
    <property type="evidence" value="ECO:0007669"/>
    <property type="project" value="InterPro"/>
</dbReference>
<feature type="domain" description="Response regulatory" evidence="5">
    <location>
        <begin position="6"/>
        <end position="121"/>
    </location>
</feature>
<dbReference type="Gene3D" id="3.40.50.2300">
    <property type="match status" value="1"/>
</dbReference>
<dbReference type="InterPro" id="IPR011006">
    <property type="entry name" value="CheY-like_superfamily"/>
</dbReference>